<proteinExistence type="predicted"/>
<evidence type="ECO:0000313" key="4">
    <source>
        <dbReference type="EMBL" id="CAH7689542.1"/>
    </source>
</evidence>
<keyword evidence="2" id="KW-0732">Signal</keyword>
<accession>A0AAV0BBD2</accession>
<sequence length="128" mass="14701">MLVRPLRFSLLASAMFAFSMFIFQHGEPRPLKENCREVLELGDTTEESFTIRANTDLFSEDTPTLDFMSPLTHTDRGPHTTVGHEKEKGKTKEDDLEEAAKELFDSINNKHKAESSKSRKQFQNKRNP</sequence>
<organism evidence="3 5">
    <name type="scientific">Phakopsora pachyrhizi</name>
    <name type="common">Asian soybean rust disease fungus</name>
    <dbReference type="NCBI Taxonomy" id="170000"/>
    <lineage>
        <taxon>Eukaryota</taxon>
        <taxon>Fungi</taxon>
        <taxon>Dikarya</taxon>
        <taxon>Basidiomycota</taxon>
        <taxon>Pucciniomycotina</taxon>
        <taxon>Pucciniomycetes</taxon>
        <taxon>Pucciniales</taxon>
        <taxon>Phakopsoraceae</taxon>
        <taxon>Phakopsora</taxon>
    </lineage>
</organism>
<gene>
    <name evidence="3" type="ORF">PPACK8108_LOCUS17049</name>
    <name evidence="4" type="ORF">PPACK8108_LOCUS24629</name>
</gene>
<dbReference type="EMBL" id="CALTRL010004723">
    <property type="protein sequence ID" value="CAH7683495.1"/>
    <property type="molecule type" value="Genomic_DNA"/>
</dbReference>
<dbReference type="AlphaFoldDB" id="A0AAV0BBD2"/>
<protein>
    <submittedName>
        <fullName evidence="3">Expressed protein</fullName>
    </submittedName>
</protein>
<comment type="caution">
    <text evidence="3">The sequence shown here is derived from an EMBL/GenBank/DDBJ whole genome shotgun (WGS) entry which is preliminary data.</text>
</comment>
<keyword evidence="5" id="KW-1185">Reference proteome</keyword>
<feature type="compositionally biased region" description="Basic and acidic residues" evidence="1">
    <location>
        <begin position="73"/>
        <end position="104"/>
    </location>
</feature>
<evidence type="ECO:0000256" key="2">
    <source>
        <dbReference type="SAM" id="SignalP"/>
    </source>
</evidence>
<evidence type="ECO:0000313" key="5">
    <source>
        <dbReference type="Proteomes" id="UP001153365"/>
    </source>
</evidence>
<dbReference type="Proteomes" id="UP001153365">
    <property type="component" value="Unassembled WGS sequence"/>
</dbReference>
<name>A0AAV0BBD2_PHAPC</name>
<dbReference type="EMBL" id="CALTRL010006084">
    <property type="protein sequence ID" value="CAH7689542.1"/>
    <property type="molecule type" value="Genomic_DNA"/>
</dbReference>
<feature type="signal peptide" evidence="2">
    <location>
        <begin position="1"/>
        <end position="26"/>
    </location>
</feature>
<feature type="chain" id="PRO_5044713226" evidence="2">
    <location>
        <begin position="27"/>
        <end position="128"/>
    </location>
</feature>
<evidence type="ECO:0000256" key="1">
    <source>
        <dbReference type="SAM" id="MobiDB-lite"/>
    </source>
</evidence>
<evidence type="ECO:0000313" key="3">
    <source>
        <dbReference type="EMBL" id="CAH7683495.1"/>
    </source>
</evidence>
<feature type="compositionally biased region" description="Basic residues" evidence="1">
    <location>
        <begin position="118"/>
        <end position="128"/>
    </location>
</feature>
<feature type="region of interest" description="Disordered" evidence="1">
    <location>
        <begin position="61"/>
        <end position="128"/>
    </location>
</feature>
<reference evidence="3" key="1">
    <citation type="submission" date="2022-06" db="EMBL/GenBank/DDBJ databases">
        <authorList>
            <consortium name="SYNGENTA / RWTH Aachen University"/>
        </authorList>
    </citation>
    <scope>NUCLEOTIDE SEQUENCE</scope>
</reference>